<dbReference type="Pfam" id="PF00753">
    <property type="entry name" value="Lactamase_B"/>
    <property type="match status" value="1"/>
</dbReference>
<evidence type="ECO:0000259" key="2">
    <source>
        <dbReference type="Pfam" id="PF00753"/>
    </source>
</evidence>
<dbReference type="SUPFAM" id="SSF56281">
    <property type="entry name" value="Metallo-hydrolase/oxidoreductase"/>
    <property type="match status" value="1"/>
</dbReference>
<proteinExistence type="predicted"/>
<dbReference type="GO" id="GO:0016787">
    <property type="term" value="F:hydrolase activity"/>
    <property type="evidence" value="ECO:0007669"/>
    <property type="project" value="UniProtKB-KW"/>
</dbReference>
<dbReference type="Gene3D" id="3.60.15.10">
    <property type="entry name" value="Ribonuclease Z/Hydroxyacylglutathione hydrolase-like"/>
    <property type="match status" value="1"/>
</dbReference>
<dbReference type="Proteomes" id="UP001501427">
    <property type="component" value="Unassembled WGS sequence"/>
</dbReference>
<reference evidence="4 5" key="2">
    <citation type="submission" date="2020-08" db="EMBL/GenBank/DDBJ databases">
        <title>Sequencing the genomes of 1000 actinobacteria strains.</title>
        <authorList>
            <person name="Klenk H.-P."/>
        </authorList>
    </citation>
    <scope>NUCLEOTIDE SEQUENCE [LARGE SCALE GENOMIC DNA]</scope>
    <source>
        <strain evidence="4 5">DSM 44772</strain>
    </source>
</reference>
<evidence type="ECO:0000313" key="6">
    <source>
        <dbReference type="Proteomes" id="UP001501427"/>
    </source>
</evidence>
<gene>
    <name evidence="4" type="ORF">F4557_003231</name>
    <name evidence="3" type="ORF">GCM10009546_30600</name>
</gene>
<keyword evidence="6" id="KW-1185">Reference proteome</keyword>
<reference evidence="3" key="3">
    <citation type="submission" date="2023-12" db="EMBL/GenBank/DDBJ databases">
        <authorList>
            <person name="Sun Q."/>
            <person name="Inoue M."/>
        </authorList>
    </citation>
    <scope>NUCLEOTIDE SEQUENCE</scope>
    <source>
        <strain evidence="3">JCM 10667</strain>
    </source>
</reference>
<dbReference type="InterPro" id="IPR036866">
    <property type="entry name" value="RibonucZ/Hydroxyglut_hydro"/>
</dbReference>
<protein>
    <submittedName>
        <fullName evidence="4">Glyoxylase-like metal-dependent hydrolase (Beta-lactamase superfamily II)</fullName>
    </submittedName>
</protein>
<comment type="caution">
    <text evidence="4">The sequence shown here is derived from an EMBL/GenBank/DDBJ whole genome shotgun (WGS) entry which is preliminary data.</text>
</comment>
<feature type="region of interest" description="Disordered" evidence="1">
    <location>
        <begin position="124"/>
        <end position="149"/>
    </location>
</feature>
<accession>A0A7W7IDP1</accession>
<dbReference type="EMBL" id="JACHMV010000001">
    <property type="protein sequence ID" value="MBB4774813.1"/>
    <property type="molecule type" value="Genomic_DNA"/>
</dbReference>
<feature type="domain" description="Metallo-beta-lactamase" evidence="2">
    <location>
        <begin position="32"/>
        <end position="110"/>
    </location>
</feature>
<keyword evidence="4" id="KW-0378">Hydrolase</keyword>
<dbReference type="AlphaFoldDB" id="A0A7W7IDP1"/>
<evidence type="ECO:0000256" key="1">
    <source>
        <dbReference type="SAM" id="MobiDB-lite"/>
    </source>
</evidence>
<reference evidence="3 6" key="1">
    <citation type="journal article" date="2019" name="Int. J. Syst. Evol. Microbiol.">
        <title>The Global Catalogue of Microorganisms (GCM) 10K type strain sequencing project: providing services to taxonomists for standard genome sequencing and annotation.</title>
        <authorList>
            <consortium name="The Broad Institute Genomics Platform"/>
            <consortium name="The Broad Institute Genome Sequencing Center for Infectious Disease"/>
            <person name="Wu L."/>
            <person name="Ma J."/>
        </authorList>
    </citation>
    <scope>NUCLEOTIDE SEQUENCE [LARGE SCALE GENOMIC DNA]</scope>
    <source>
        <strain evidence="3 6">JCM 10667</strain>
    </source>
</reference>
<evidence type="ECO:0000313" key="5">
    <source>
        <dbReference type="Proteomes" id="UP000549343"/>
    </source>
</evidence>
<evidence type="ECO:0000313" key="3">
    <source>
        <dbReference type="EMBL" id="GAA0566161.1"/>
    </source>
</evidence>
<dbReference type="Proteomes" id="UP000549343">
    <property type="component" value="Unassembled WGS sequence"/>
</dbReference>
<organism evidence="4 5">
    <name type="scientific">Actinomadura livida</name>
    <dbReference type="NCBI Taxonomy" id="79909"/>
    <lineage>
        <taxon>Bacteria</taxon>
        <taxon>Bacillati</taxon>
        <taxon>Actinomycetota</taxon>
        <taxon>Actinomycetes</taxon>
        <taxon>Streptosporangiales</taxon>
        <taxon>Thermomonosporaceae</taxon>
        <taxon>Actinomadura</taxon>
    </lineage>
</organism>
<dbReference type="RefSeq" id="WP_184883711.1">
    <property type="nucleotide sequence ID" value="NZ_BAAAHD010000025.1"/>
</dbReference>
<evidence type="ECO:0000313" key="4">
    <source>
        <dbReference type="EMBL" id="MBB4774813.1"/>
    </source>
</evidence>
<dbReference type="InterPro" id="IPR001279">
    <property type="entry name" value="Metallo-B-lactamas"/>
</dbReference>
<dbReference type="EMBL" id="BAAAHD010000025">
    <property type="protein sequence ID" value="GAA0566161.1"/>
    <property type="molecule type" value="Genomic_DNA"/>
</dbReference>
<sequence length="149" mass="15449">MGRHEWARTGVEEVAPGVHRIPLRMPGDVLAATNVYAIVGADEIGLVDGGWFAEPAWRDLEAGLAALGAGTGDVGAVAVTHAHPDHYTLAVELRRRTGCTTYLGAGERATVEAIGGGGRGLALDRVRAGRRPPPSAGRSTAETPGPARR</sequence>
<name>A0A7W7IDP1_9ACTN</name>